<feature type="region of interest" description="Disordered" evidence="1">
    <location>
        <begin position="14"/>
        <end position="44"/>
    </location>
</feature>
<dbReference type="EMBL" id="CAUYUJ010014171">
    <property type="protein sequence ID" value="CAK0837692.1"/>
    <property type="molecule type" value="Genomic_DNA"/>
</dbReference>
<proteinExistence type="predicted"/>
<evidence type="ECO:0000256" key="2">
    <source>
        <dbReference type="SAM" id="Phobius"/>
    </source>
</evidence>
<dbReference type="InterPro" id="IPR001199">
    <property type="entry name" value="Cyt_B5-like_heme/steroid-bd"/>
</dbReference>
<feature type="transmembrane region" description="Helical" evidence="2">
    <location>
        <begin position="165"/>
        <end position="187"/>
    </location>
</feature>
<dbReference type="PANTHER" id="PTHR19353">
    <property type="entry name" value="FATTY ACID DESATURASE 2"/>
    <property type="match status" value="1"/>
</dbReference>
<gene>
    <name evidence="4" type="ORF">PCOR1329_LOCUS33814</name>
</gene>
<organism evidence="4 5">
    <name type="scientific">Prorocentrum cordatum</name>
    <dbReference type="NCBI Taxonomy" id="2364126"/>
    <lineage>
        <taxon>Eukaryota</taxon>
        <taxon>Sar</taxon>
        <taxon>Alveolata</taxon>
        <taxon>Dinophyceae</taxon>
        <taxon>Prorocentrales</taxon>
        <taxon>Prorocentraceae</taxon>
        <taxon>Prorocentrum</taxon>
    </lineage>
</organism>
<keyword evidence="2" id="KW-1133">Transmembrane helix</keyword>
<evidence type="ECO:0000256" key="1">
    <source>
        <dbReference type="SAM" id="MobiDB-lite"/>
    </source>
</evidence>
<dbReference type="SUPFAM" id="SSF55856">
    <property type="entry name" value="Cytochrome b5-like heme/steroid binding domain"/>
    <property type="match status" value="1"/>
</dbReference>
<evidence type="ECO:0000259" key="3">
    <source>
        <dbReference type="Pfam" id="PF00173"/>
    </source>
</evidence>
<dbReference type="InterPro" id="IPR036400">
    <property type="entry name" value="Cyt_B5-like_heme/steroid_sf"/>
</dbReference>
<keyword evidence="5" id="KW-1185">Reference proteome</keyword>
<comment type="caution">
    <text evidence="4">The sequence shown here is derived from an EMBL/GenBank/DDBJ whole genome shotgun (WGS) entry which is preliminary data.</text>
</comment>
<keyword evidence="2" id="KW-0812">Transmembrane</keyword>
<feature type="compositionally biased region" description="Basic and acidic residues" evidence="1">
    <location>
        <begin position="14"/>
        <end position="41"/>
    </location>
</feature>
<reference evidence="4" key="1">
    <citation type="submission" date="2023-10" db="EMBL/GenBank/DDBJ databases">
        <authorList>
            <person name="Chen Y."/>
            <person name="Shah S."/>
            <person name="Dougan E. K."/>
            <person name="Thang M."/>
            <person name="Chan C."/>
        </authorList>
    </citation>
    <scope>NUCLEOTIDE SEQUENCE [LARGE SCALE GENOMIC DNA]</scope>
</reference>
<protein>
    <recommendedName>
        <fullName evidence="3">Cytochrome b5 heme-binding domain-containing protein</fullName>
    </recommendedName>
</protein>
<accession>A0ABN9SYQ9</accession>
<dbReference type="Pfam" id="PF00173">
    <property type="entry name" value="Cyt-b5"/>
    <property type="match status" value="1"/>
</dbReference>
<evidence type="ECO:0000313" key="4">
    <source>
        <dbReference type="EMBL" id="CAK0837692.1"/>
    </source>
</evidence>
<dbReference type="Proteomes" id="UP001189429">
    <property type="component" value="Unassembled WGS sequence"/>
</dbReference>
<dbReference type="InterPro" id="IPR012171">
    <property type="entry name" value="Fatty_acid_desaturase"/>
</dbReference>
<keyword evidence="2" id="KW-0472">Membrane</keyword>
<evidence type="ECO:0000313" key="5">
    <source>
        <dbReference type="Proteomes" id="UP001189429"/>
    </source>
</evidence>
<sequence>MSTIWNKVWGEDWQDGRLPDEVKGKGKGKDGKDGKGKDKGKGPHANHYYIDGKIYDFSEWRYIHPGGSRFFDVAYQRDISAAVHAYHRDPDKLKPLLAKYETTIDEDNPRDILAKHMNAPVFILPPDFDAQRDVPTYDWDKGFMKALRKKLNTPEMLQKIRRADAAFEVVTYCIMAFHLFVCFPALYLSIFPWWLWVALQVATRTALAGIGHYHCHRAKDDKADWAEGLFDIQYVGASCVLADGHVMLHHLYTETPADVKRTVFNYMITLPRLWRIPIFTAQKFGEFFTGHLLRFGAHWDPMKPLLERLRKGNRLMRLYMNSELFWAALCGKLHWWLLQFAVTMWSSMFQIVSSHDFEVVREEQEYRDLDWGVFQVQHALDTYVTGIPHVDIFLTAGLGCHRAHHVLPYQKSGFANIASEPALRETCKEFGVEWAPARNLLLDRFLPLMFHYWTAPAQIPAAPKPILIGGAGLGGFVREHLQPELLVKALGDVCRGFTGASI</sequence>
<feature type="domain" description="Cytochrome b5 heme-binding" evidence="3">
    <location>
        <begin position="49"/>
        <end position="100"/>
    </location>
</feature>
<dbReference type="PANTHER" id="PTHR19353:SF19">
    <property type="entry name" value="DELTA(5) FATTY ACID DESATURASE C-RELATED"/>
    <property type="match status" value="1"/>
</dbReference>
<name>A0ABN9SYQ9_9DINO</name>